<feature type="chain" id="PRO_5023035379" evidence="2">
    <location>
        <begin position="19"/>
        <end position="124"/>
    </location>
</feature>
<feature type="signal peptide" evidence="2">
    <location>
        <begin position="1"/>
        <end position="18"/>
    </location>
</feature>
<sequence>MAAYHVCLALVIFVEVNSLPTKLNRITDTNKTGERNAIAGEENVKMAKVIEHFSGILGDIVDSPDIAEDVVKYRKERSSDDDYPDEGGFTSANKKNDDDFIANVQKCSANNTRAPWGKCITCTE</sequence>
<name>A0A5E4Q621_9NEOP</name>
<dbReference type="Proteomes" id="UP000324832">
    <property type="component" value="Unassembled WGS sequence"/>
</dbReference>
<keyword evidence="2" id="KW-0732">Signal</keyword>
<proteinExistence type="predicted"/>
<feature type="region of interest" description="Disordered" evidence="1">
    <location>
        <begin position="75"/>
        <end position="95"/>
    </location>
</feature>
<keyword evidence="4" id="KW-1185">Reference proteome</keyword>
<organism evidence="3 4">
    <name type="scientific">Leptidea sinapis</name>
    <dbReference type="NCBI Taxonomy" id="189913"/>
    <lineage>
        <taxon>Eukaryota</taxon>
        <taxon>Metazoa</taxon>
        <taxon>Ecdysozoa</taxon>
        <taxon>Arthropoda</taxon>
        <taxon>Hexapoda</taxon>
        <taxon>Insecta</taxon>
        <taxon>Pterygota</taxon>
        <taxon>Neoptera</taxon>
        <taxon>Endopterygota</taxon>
        <taxon>Lepidoptera</taxon>
        <taxon>Glossata</taxon>
        <taxon>Ditrysia</taxon>
        <taxon>Papilionoidea</taxon>
        <taxon>Pieridae</taxon>
        <taxon>Dismorphiinae</taxon>
        <taxon>Leptidea</taxon>
    </lineage>
</organism>
<dbReference type="AlphaFoldDB" id="A0A5E4Q621"/>
<accession>A0A5E4Q621</accession>
<protein>
    <submittedName>
        <fullName evidence="3">Uncharacterized protein</fullName>
    </submittedName>
</protein>
<gene>
    <name evidence="3" type="ORF">LSINAPIS_LOCUS5157</name>
</gene>
<evidence type="ECO:0000256" key="2">
    <source>
        <dbReference type="SAM" id="SignalP"/>
    </source>
</evidence>
<evidence type="ECO:0000313" key="3">
    <source>
        <dbReference type="EMBL" id="VVC92801.1"/>
    </source>
</evidence>
<dbReference type="EMBL" id="FZQP02001426">
    <property type="protein sequence ID" value="VVC92801.1"/>
    <property type="molecule type" value="Genomic_DNA"/>
</dbReference>
<reference evidence="3 4" key="1">
    <citation type="submission" date="2017-07" db="EMBL/GenBank/DDBJ databases">
        <authorList>
            <person name="Talla V."/>
            <person name="Backstrom N."/>
        </authorList>
    </citation>
    <scope>NUCLEOTIDE SEQUENCE [LARGE SCALE GENOMIC DNA]</scope>
</reference>
<evidence type="ECO:0000313" key="4">
    <source>
        <dbReference type="Proteomes" id="UP000324832"/>
    </source>
</evidence>
<evidence type="ECO:0000256" key="1">
    <source>
        <dbReference type="SAM" id="MobiDB-lite"/>
    </source>
</evidence>